<dbReference type="EMBL" id="JAPDRQ010000147">
    <property type="protein sequence ID" value="KAJ9653617.1"/>
    <property type="molecule type" value="Genomic_DNA"/>
</dbReference>
<gene>
    <name evidence="1" type="ORF">H2198_007208</name>
</gene>
<keyword evidence="2" id="KW-1185">Reference proteome</keyword>
<evidence type="ECO:0000313" key="2">
    <source>
        <dbReference type="Proteomes" id="UP001172386"/>
    </source>
</evidence>
<sequence>MPARRHDGHGRSRETPYTQPEPTWSASAGTATEDTTQRNGGRIDPAADLLGNESQMNHASADVQMEFESVVTGAKVVEIAAFSSDLTLVVGAEKMRLQVLSHVLGAASKKLEELVGNAVKTESQNLETELNTRQECVIRLPQDDANAMTIICYIIHLRGDLMPTGFTYDQVFAMAKIVQKYELHRAASLVAGQWFVYDARNGIVGNGKLLLAADLMDNYTAYLQISHGLLSFTIEPYYELIEAMPEENLWRLAYLLEDRRKMYRDYLAFAFSAPDLAYEQFT</sequence>
<comment type="caution">
    <text evidence="1">The sequence shown here is derived from an EMBL/GenBank/DDBJ whole genome shotgun (WGS) entry which is preliminary data.</text>
</comment>
<evidence type="ECO:0000313" key="1">
    <source>
        <dbReference type="EMBL" id="KAJ9653617.1"/>
    </source>
</evidence>
<reference evidence="1" key="1">
    <citation type="submission" date="2022-10" db="EMBL/GenBank/DDBJ databases">
        <title>Culturing micro-colonial fungi from biological soil crusts in the Mojave desert and describing Neophaeococcomyces mojavensis, and introducing the new genera and species Taxawa tesnikishii.</title>
        <authorList>
            <person name="Kurbessoian T."/>
            <person name="Stajich J.E."/>
        </authorList>
    </citation>
    <scope>NUCLEOTIDE SEQUENCE</scope>
    <source>
        <strain evidence="1">JES_112</strain>
    </source>
</reference>
<proteinExistence type="predicted"/>
<dbReference type="Proteomes" id="UP001172386">
    <property type="component" value="Unassembled WGS sequence"/>
</dbReference>
<protein>
    <submittedName>
        <fullName evidence="1">Uncharacterized protein</fullName>
    </submittedName>
</protein>
<name>A0ACC3A0P7_9EURO</name>
<organism evidence="1 2">
    <name type="scientific">Neophaeococcomyces mojaviensis</name>
    <dbReference type="NCBI Taxonomy" id="3383035"/>
    <lineage>
        <taxon>Eukaryota</taxon>
        <taxon>Fungi</taxon>
        <taxon>Dikarya</taxon>
        <taxon>Ascomycota</taxon>
        <taxon>Pezizomycotina</taxon>
        <taxon>Eurotiomycetes</taxon>
        <taxon>Chaetothyriomycetidae</taxon>
        <taxon>Chaetothyriales</taxon>
        <taxon>Chaetothyriales incertae sedis</taxon>
        <taxon>Neophaeococcomyces</taxon>
    </lineage>
</organism>
<accession>A0ACC3A0P7</accession>